<feature type="transmembrane region" description="Helical" evidence="1">
    <location>
        <begin position="39"/>
        <end position="58"/>
    </location>
</feature>
<keyword evidence="1" id="KW-0812">Transmembrane</keyword>
<sequence>MNGLSVIFAPLLPWPVIAGAGVVALVLLALALWRGLRGWALRALAALVLLAAIAQPSLQREETAPLSDIVLLIDDRSASQRLSDRADQSDGAVNALQAQLAAMPNIETRRITVHDGADNAGSELGAALAEALASEPRARVAGALMVTDGQAHDAALAPVLPAPLQVLLTGKRSDWDRRILIETAPAFGIIGEETAIRLKIEDMGDVPASTGGTAQITISIDGKDPKSYTVRTGRDLELPLTLDHGGQNVVQFSLAPVEGELTDRNNVATVQINGVRDRLRVLLVSGQPHAGERTWRNLLKSDAGVDLVHFTILRPPEKQDGVPVSELSLIAFPTQELFVDKIDEFDLIIFDRYGARGILPSAYFDNIKEYVERGGAILVAAGPEFATVESLFQTSLGDIMPARPTGRVISESFLPRPTDLGLRHPVTAGLKGAPKPEGEGDDEGPHWGHWLRQIELANPTGEVVMSGAEGKPLLVLSREGKGRVALLASDHAWLWDRGYDGGGPQLELLRRIAHWEMKEPELEEEALFAEINPGSLSMQIIRRSMEESVPPVTITLPDGSTQEITLSETAPGRFTARWTAPEAGLYRLQDGDLERVVAMGPASPREFEQTIASAEPLANAIAASGGGVTRLQDGIPRIREIRAGRPSAGRGWIGITPRGATATTDIRVQPLLPAWAWLLLAALLTVSAWLVEGRNRRSGGGGATA</sequence>
<feature type="transmembrane region" description="Helical" evidence="1">
    <location>
        <begin position="12"/>
        <end position="32"/>
    </location>
</feature>
<dbReference type="PANTHER" id="PTHR37947:SF1">
    <property type="entry name" value="BLL2462 PROTEIN"/>
    <property type="match status" value="1"/>
</dbReference>
<dbReference type="AlphaFoldDB" id="A0A074JUX3"/>
<dbReference type="OrthoDB" id="9769144at2"/>
<keyword evidence="3" id="KW-1185">Reference proteome</keyword>
<dbReference type="SUPFAM" id="SSF52317">
    <property type="entry name" value="Class I glutamine amidotransferase-like"/>
    <property type="match status" value="1"/>
</dbReference>
<evidence type="ECO:0008006" key="4">
    <source>
        <dbReference type="Google" id="ProtNLM"/>
    </source>
</evidence>
<evidence type="ECO:0000313" key="3">
    <source>
        <dbReference type="Proteomes" id="UP000027432"/>
    </source>
</evidence>
<dbReference type="CDD" id="cd03143">
    <property type="entry name" value="A4_beta-galactosidase_middle_domain"/>
    <property type="match status" value="1"/>
</dbReference>
<dbReference type="EMBL" id="AUND01000023">
    <property type="protein sequence ID" value="KEO53112.1"/>
    <property type="molecule type" value="Genomic_DNA"/>
</dbReference>
<name>A0A074JUX3_9RHOB</name>
<reference evidence="2 3" key="1">
    <citation type="submission" date="2013-07" db="EMBL/GenBank/DDBJ databases">
        <title>Thioclava pacifica DSM 10166 Genome Sequencing.</title>
        <authorList>
            <person name="Lai Q."/>
            <person name="Shao Z."/>
        </authorList>
    </citation>
    <scope>NUCLEOTIDE SEQUENCE [LARGE SCALE GENOMIC DNA]</scope>
    <source>
        <strain evidence="2 3">DSM 10166</strain>
    </source>
</reference>
<dbReference type="Proteomes" id="UP000027432">
    <property type="component" value="Unassembled WGS sequence"/>
</dbReference>
<gene>
    <name evidence="2" type="ORF">TP2_09225</name>
</gene>
<evidence type="ECO:0000313" key="2">
    <source>
        <dbReference type="EMBL" id="KEO53112.1"/>
    </source>
</evidence>
<evidence type="ECO:0000256" key="1">
    <source>
        <dbReference type="SAM" id="Phobius"/>
    </source>
</evidence>
<dbReference type="Gene3D" id="3.40.50.880">
    <property type="match status" value="1"/>
</dbReference>
<dbReference type="STRING" id="1353537.TP2_09225"/>
<accession>A0A074JUX3</accession>
<comment type="caution">
    <text evidence="2">The sequence shown here is derived from an EMBL/GenBank/DDBJ whole genome shotgun (WGS) entry which is preliminary data.</text>
</comment>
<keyword evidence="1" id="KW-0472">Membrane</keyword>
<protein>
    <recommendedName>
        <fullName evidence="4">Glutamine amidotransferase domain-containing protein</fullName>
    </recommendedName>
</protein>
<dbReference type="RefSeq" id="WP_038077559.1">
    <property type="nucleotide sequence ID" value="NZ_AUND01000023.1"/>
</dbReference>
<feature type="transmembrane region" description="Helical" evidence="1">
    <location>
        <begin position="674"/>
        <end position="691"/>
    </location>
</feature>
<organism evidence="2 3">
    <name type="scientific">Thioclava pacifica DSM 10166</name>
    <dbReference type="NCBI Taxonomy" id="1353537"/>
    <lineage>
        <taxon>Bacteria</taxon>
        <taxon>Pseudomonadati</taxon>
        <taxon>Pseudomonadota</taxon>
        <taxon>Alphaproteobacteria</taxon>
        <taxon>Rhodobacterales</taxon>
        <taxon>Paracoccaceae</taxon>
        <taxon>Thioclava</taxon>
    </lineage>
</organism>
<keyword evidence="1" id="KW-1133">Transmembrane helix</keyword>
<proteinExistence type="predicted"/>
<dbReference type="InterPro" id="IPR029062">
    <property type="entry name" value="Class_I_gatase-like"/>
</dbReference>
<dbReference type="PANTHER" id="PTHR37947">
    <property type="entry name" value="BLL2462 PROTEIN"/>
    <property type="match status" value="1"/>
</dbReference>
<dbReference type="eggNOG" id="COG5426">
    <property type="taxonomic scope" value="Bacteria"/>
</dbReference>